<accession>A0A2Z4YVU6</accession>
<evidence type="ECO:0000313" key="5">
    <source>
        <dbReference type="EMBL" id="AXA45166.1"/>
    </source>
</evidence>
<keyword evidence="1 5" id="KW-0489">Methyltransferase</keyword>
<dbReference type="PANTHER" id="PTHR43464:SF19">
    <property type="entry name" value="UBIQUINONE BIOSYNTHESIS O-METHYLTRANSFERASE, MITOCHONDRIAL"/>
    <property type="match status" value="1"/>
</dbReference>
<protein>
    <submittedName>
        <fullName evidence="5">Methyltransferase domain family protein</fullName>
    </submittedName>
</protein>
<feature type="domain" description="Methyltransferase" evidence="4">
    <location>
        <begin position="39"/>
        <end position="132"/>
    </location>
</feature>
<evidence type="ECO:0000256" key="1">
    <source>
        <dbReference type="ARBA" id="ARBA00022603"/>
    </source>
</evidence>
<dbReference type="SUPFAM" id="SSF53335">
    <property type="entry name" value="S-adenosyl-L-methionine-dependent methyltransferases"/>
    <property type="match status" value="1"/>
</dbReference>
<evidence type="ECO:0000256" key="2">
    <source>
        <dbReference type="ARBA" id="ARBA00022679"/>
    </source>
</evidence>
<geneLocation type="plasmid" evidence="5 6">
    <name>unnamed4</name>
</geneLocation>
<dbReference type="AlphaFoldDB" id="A0A2Z4YVU6"/>
<dbReference type="InterPro" id="IPR029063">
    <property type="entry name" value="SAM-dependent_MTases_sf"/>
</dbReference>
<dbReference type="Proteomes" id="UP000251166">
    <property type="component" value="Plasmid unnamed4"/>
</dbReference>
<organism evidence="5 6">
    <name type="scientific">Rhizobium leguminosarum</name>
    <dbReference type="NCBI Taxonomy" id="384"/>
    <lineage>
        <taxon>Bacteria</taxon>
        <taxon>Pseudomonadati</taxon>
        <taxon>Pseudomonadota</taxon>
        <taxon>Alphaproteobacteria</taxon>
        <taxon>Hyphomicrobiales</taxon>
        <taxon>Rhizobiaceae</taxon>
        <taxon>Rhizobium/Agrobacterium group</taxon>
        <taxon>Rhizobium</taxon>
    </lineage>
</organism>
<reference evidence="5 6" key="1">
    <citation type="submission" date="2018-07" db="EMBL/GenBank/DDBJ databases">
        <title>Rhizobium leguminosarum strain:ATCC 14479 Genome sequencing and assembly.</title>
        <authorList>
            <person name="Chakraborty R."/>
        </authorList>
    </citation>
    <scope>NUCLEOTIDE SEQUENCE [LARGE SCALE GENOMIC DNA]</scope>
    <source>
        <strain evidence="5 6">ATCC 14479</strain>
        <plasmid evidence="6">Plasmid unnamed4</plasmid>
    </source>
</reference>
<dbReference type="Gene3D" id="3.40.50.150">
    <property type="entry name" value="Vaccinia Virus protein VP39"/>
    <property type="match status" value="1"/>
</dbReference>
<dbReference type="Pfam" id="PF13649">
    <property type="entry name" value="Methyltransf_25"/>
    <property type="match status" value="1"/>
</dbReference>
<proteinExistence type="predicted"/>
<dbReference type="InterPro" id="IPR041698">
    <property type="entry name" value="Methyltransf_25"/>
</dbReference>
<dbReference type="CDD" id="cd02440">
    <property type="entry name" value="AdoMet_MTases"/>
    <property type="match status" value="1"/>
</dbReference>
<dbReference type="GO" id="GO:0032259">
    <property type="term" value="P:methylation"/>
    <property type="evidence" value="ECO:0007669"/>
    <property type="project" value="UniProtKB-KW"/>
</dbReference>
<evidence type="ECO:0000313" key="6">
    <source>
        <dbReference type="Proteomes" id="UP000251166"/>
    </source>
</evidence>
<keyword evidence="5" id="KW-0614">Plasmid</keyword>
<dbReference type="RefSeq" id="WP_112908839.1">
    <property type="nucleotide sequence ID" value="NZ_CP030764.1"/>
</dbReference>
<gene>
    <name evidence="5" type="ORF">DLJ82_7196</name>
</gene>
<dbReference type="PANTHER" id="PTHR43464">
    <property type="entry name" value="METHYLTRANSFERASE"/>
    <property type="match status" value="1"/>
</dbReference>
<keyword evidence="2 5" id="KW-0808">Transferase</keyword>
<evidence type="ECO:0000256" key="3">
    <source>
        <dbReference type="ARBA" id="ARBA00022691"/>
    </source>
</evidence>
<name>A0A2Z4YVU6_RHILE</name>
<dbReference type="GO" id="GO:0008168">
    <property type="term" value="F:methyltransferase activity"/>
    <property type="evidence" value="ECO:0007669"/>
    <property type="project" value="UniProtKB-KW"/>
</dbReference>
<dbReference type="EMBL" id="CP030764">
    <property type="protein sequence ID" value="AXA45166.1"/>
    <property type="molecule type" value="Genomic_DNA"/>
</dbReference>
<sequence>MKRAEIEFWDELHLNSLTKTEPYNFYTDLARQPDRISRVLDVGCGNGRNTLPFLAGAEEVVAVDPSEVGLAILRRHAGDQKNLRIIKSTAESFNWQDEYFDLVICHGVLHLIPQNEQKDVISKLQKMTRQRGLNVIVAISGTHGKTTKVKHPLYLSDLSSLRDTYLSWKCKLIEEYTTLSSAEFPYPRQFYRAIWER</sequence>
<evidence type="ECO:0000259" key="4">
    <source>
        <dbReference type="Pfam" id="PF13649"/>
    </source>
</evidence>
<keyword evidence="3" id="KW-0949">S-adenosyl-L-methionine</keyword>